<dbReference type="Proteomes" id="UP000215286">
    <property type="component" value="Chromosome"/>
</dbReference>
<keyword evidence="2" id="KW-1185">Reference proteome</keyword>
<proteinExistence type="predicted"/>
<organism evidence="1 2">
    <name type="scientific">Citrobacter farmeri</name>
    <dbReference type="NCBI Taxonomy" id="67824"/>
    <lineage>
        <taxon>Bacteria</taxon>
        <taxon>Pseudomonadati</taxon>
        <taxon>Pseudomonadota</taxon>
        <taxon>Gammaproteobacteria</taxon>
        <taxon>Enterobacterales</taxon>
        <taxon>Enterobacteriaceae</taxon>
        <taxon>Citrobacter</taxon>
    </lineage>
</organism>
<dbReference type="EMBL" id="CP022695">
    <property type="protein sequence ID" value="AST79280.1"/>
    <property type="molecule type" value="Genomic_DNA"/>
</dbReference>
<evidence type="ECO:0000313" key="2">
    <source>
        <dbReference type="Proteomes" id="UP000215286"/>
    </source>
</evidence>
<name>A0ACA8D575_9ENTR</name>
<protein>
    <submittedName>
        <fullName evidence="1">Uncharacterized protein</fullName>
    </submittedName>
</protein>
<gene>
    <name evidence="1" type="ORF">CI104_09405</name>
</gene>
<reference evidence="1" key="1">
    <citation type="submission" date="2017-08" db="EMBL/GenBank/DDBJ databases">
        <title>Real-time genomic and epidemiological investigation of a multi-institutional outbreak of KPC-producing Enterobacteriaceae reveals complex transmission dynamics and informs management responses.</title>
        <authorList>
            <person name="Kwong J.C."/>
            <person name="Lane C."/>
            <person name="Romanes F."/>
            <person name="Goncalves da Silva A."/>
            <person name="Easton M."/>
            <person name="Cronin K."/>
            <person name="Waters M.J."/>
            <person name="Tomita T."/>
            <person name="Stevens K."/>
            <person name="Schultz M.B."/>
            <person name="Baines S.L."/>
            <person name="Sherry N.L."/>
            <person name="Carter G."/>
            <person name="Mu A."/>
            <person name="Sait M."/>
            <person name="Ballard S.A."/>
            <person name="Seemann T."/>
            <person name="Stinear T.P."/>
            <person name="Howden B.P."/>
        </authorList>
    </citation>
    <scope>NUCLEOTIDE SEQUENCE</scope>
    <source>
        <strain evidence="1">AUSMDU00008141</strain>
    </source>
</reference>
<sequence>MINWPDSLIDELAARRCVIFIGSGASASATKKGANDEIISPPTWDKLLKILIDKCHEDKEGSKTKALELLSSEKYLDCAELIRHHCMQPADYNKNIESIFSGYNPTEIHKSVLNLDQKVVVTTNFDRIYEHLCLRGDGRDGYIVLNYYDNGLIARMRSPKRIIVKAHGCAGTPEHTILTKSDFFKARSDYPGFFSSLESIFLTHTILFIGYSVNDPEIQLILENNIITYPSENPHYATTSMGMHRTMIAAFKKTNNISMLEYDPINDHIELVESLNDLCAQVEERRQFQG</sequence>
<evidence type="ECO:0000313" key="1">
    <source>
        <dbReference type="EMBL" id="AST79280.1"/>
    </source>
</evidence>
<accession>A0ACA8D575</accession>